<accession>A0ABX0R8G2</accession>
<proteinExistence type="predicted"/>
<sequence>MKKKRLLRQMLAKGLSLSKNNSPLIRALTPILIVMLLSSCADSQTVYVKEPYVPISIELTADTPQPTIPDNMTWAQSLQLNVLSLSALAQCNLDKMSIRIIELNRLKSR</sequence>
<name>A0ABX0R8G2_9GAMM</name>
<dbReference type="EMBL" id="VWXF01000001">
    <property type="protein sequence ID" value="NIF20591.1"/>
    <property type="molecule type" value="Genomic_DNA"/>
</dbReference>
<dbReference type="InterPro" id="IPR058979">
    <property type="entry name" value="LysC-like"/>
</dbReference>
<comment type="caution">
    <text evidence="1">The sequence shown here is derived from an EMBL/GenBank/DDBJ whole genome shotgun (WGS) entry which is preliminary data.</text>
</comment>
<protein>
    <submittedName>
        <fullName evidence="1">Rz1 lytic protein</fullName>
    </submittedName>
</protein>
<dbReference type="Pfam" id="PF23793">
    <property type="entry name" value="LysC"/>
    <property type="match status" value="1"/>
</dbReference>
<gene>
    <name evidence="1" type="ORF">F3J40_03025</name>
</gene>
<evidence type="ECO:0000313" key="1">
    <source>
        <dbReference type="EMBL" id="NIF20591.1"/>
    </source>
</evidence>
<keyword evidence="2" id="KW-1185">Reference proteome</keyword>
<reference evidence="1 2" key="1">
    <citation type="journal article" date="2019" name="bioRxiv">
        <title>Bacteria contribute to plant secondary compound degradation in a generalist herbivore system.</title>
        <authorList>
            <person name="Francoeur C.B."/>
            <person name="Khadempour L."/>
            <person name="Moreira-Soto R.D."/>
            <person name="Gotting K."/>
            <person name="Book A.J."/>
            <person name="Pinto-Tomas A.A."/>
            <person name="Keefover-Ring K."/>
            <person name="Currie C.R."/>
        </authorList>
    </citation>
    <scope>NUCLEOTIDE SEQUENCE [LARGE SCALE GENOMIC DNA]</scope>
    <source>
        <strain evidence="1">Acro-835</strain>
    </source>
</reference>
<organism evidence="1 2">
    <name type="scientific">Candidatus Pantoea multigeneris</name>
    <dbReference type="NCBI Taxonomy" id="2608357"/>
    <lineage>
        <taxon>Bacteria</taxon>
        <taxon>Pseudomonadati</taxon>
        <taxon>Pseudomonadota</taxon>
        <taxon>Gammaproteobacteria</taxon>
        <taxon>Enterobacterales</taxon>
        <taxon>Erwiniaceae</taxon>
        <taxon>Pantoea</taxon>
    </lineage>
</organism>
<evidence type="ECO:0000313" key="2">
    <source>
        <dbReference type="Proteomes" id="UP001515683"/>
    </source>
</evidence>
<dbReference type="Proteomes" id="UP001515683">
    <property type="component" value="Unassembled WGS sequence"/>
</dbReference>